<evidence type="ECO:0000313" key="3">
    <source>
        <dbReference type="EMBL" id="KAK9047640.1"/>
    </source>
</evidence>
<feature type="coiled-coil region" evidence="2">
    <location>
        <begin position="202"/>
        <end position="229"/>
    </location>
</feature>
<dbReference type="Proteomes" id="UP001396334">
    <property type="component" value="Unassembled WGS sequence"/>
</dbReference>
<comment type="caution">
    <text evidence="3">The sequence shown here is derived from an EMBL/GenBank/DDBJ whole genome shotgun (WGS) entry which is preliminary data.</text>
</comment>
<gene>
    <name evidence="3" type="ORF">V6N11_053479</name>
</gene>
<sequence>MGEEEKKKRVVVESLGWLTESSVMPKKHRAIEGVSASSILELKAHLYKSQEESKKSKELNGPDIEYHRAKKKIAPHDTFSFKNSGVDARSLKDKLELKAEKDGSASYAALEKKAELYDKLVRGELSDEEDKEKYCVDFFRKGVEEEESQQPRFESCNNPPDNLQAGDQGVETDDGASLFNMKFVGPGRTAGFVDNDEHKRFVREVHEEANQAREKVSELKLRRQEQANRLDGGRDGKLYCPRLSVLFWLRLVLLSKSISYHARLVQEFAAFGVENK</sequence>
<keyword evidence="1 2" id="KW-0175">Coiled coil</keyword>
<name>A0ABR2UD51_9ROSI</name>
<dbReference type="EMBL" id="JBBPBN010000001">
    <property type="protein sequence ID" value="KAK9047640.1"/>
    <property type="molecule type" value="Genomic_DNA"/>
</dbReference>
<dbReference type="InterPro" id="IPR025066">
    <property type="entry name" value="CCDC174-like"/>
</dbReference>
<keyword evidence="4" id="KW-1185">Reference proteome</keyword>
<dbReference type="PANTHER" id="PTHR15885">
    <property type="entry name" value="COILED-COIL DOMAIN-CONTAINING PROTEIN 174"/>
    <property type="match status" value="1"/>
</dbReference>
<evidence type="ECO:0000313" key="4">
    <source>
        <dbReference type="Proteomes" id="UP001396334"/>
    </source>
</evidence>
<protein>
    <submittedName>
        <fullName evidence="3">Uncharacterized protein</fullName>
    </submittedName>
</protein>
<evidence type="ECO:0000256" key="2">
    <source>
        <dbReference type="SAM" id="Coils"/>
    </source>
</evidence>
<reference evidence="3 4" key="1">
    <citation type="journal article" date="2024" name="G3 (Bethesda)">
        <title>Genome assembly of Hibiscus sabdariffa L. provides insights into metabolisms of medicinal natural products.</title>
        <authorList>
            <person name="Kim T."/>
        </authorList>
    </citation>
    <scope>NUCLEOTIDE SEQUENCE [LARGE SCALE GENOMIC DNA]</scope>
    <source>
        <strain evidence="3">TK-2024</strain>
        <tissue evidence="3">Old leaves</tissue>
    </source>
</reference>
<dbReference type="PANTHER" id="PTHR15885:SF1">
    <property type="entry name" value="COILED-COIL DOMAIN-CONTAINING PROTEIN 174"/>
    <property type="match status" value="1"/>
</dbReference>
<accession>A0ABR2UD51</accession>
<proteinExistence type="predicted"/>
<organism evidence="3 4">
    <name type="scientific">Hibiscus sabdariffa</name>
    <name type="common">roselle</name>
    <dbReference type="NCBI Taxonomy" id="183260"/>
    <lineage>
        <taxon>Eukaryota</taxon>
        <taxon>Viridiplantae</taxon>
        <taxon>Streptophyta</taxon>
        <taxon>Embryophyta</taxon>
        <taxon>Tracheophyta</taxon>
        <taxon>Spermatophyta</taxon>
        <taxon>Magnoliopsida</taxon>
        <taxon>eudicotyledons</taxon>
        <taxon>Gunneridae</taxon>
        <taxon>Pentapetalae</taxon>
        <taxon>rosids</taxon>
        <taxon>malvids</taxon>
        <taxon>Malvales</taxon>
        <taxon>Malvaceae</taxon>
        <taxon>Malvoideae</taxon>
        <taxon>Hibiscus</taxon>
    </lineage>
</organism>
<evidence type="ECO:0000256" key="1">
    <source>
        <dbReference type="ARBA" id="ARBA00023054"/>
    </source>
</evidence>